<evidence type="ECO:0000313" key="4">
    <source>
        <dbReference type="Proteomes" id="UP000324705"/>
    </source>
</evidence>
<dbReference type="EMBL" id="LT934121">
    <property type="protein sequence ID" value="VAI52161.1"/>
    <property type="molecule type" value="Genomic_DNA"/>
</dbReference>
<dbReference type="Gene3D" id="1.10.510.10">
    <property type="entry name" value="Transferase(Phosphotransferase) domain 1"/>
    <property type="match status" value="1"/>
</dbReference>
<dbReference type="PANTHER" id="PTHR48007:SF39">
    <property type="entry name" value="PROTEIN KINASE DOMAIN-CONTAINING PROTEIN"/>
    <property type="match status" value="1"/>
</dbReference>
<dbReference type="PANTHER" id="PTHR48007">
    <property type="entry name" value="LEUCINE-RICH REPEAT RECEPTOR-LIKE PROTEIN KINASE PXC1"/>
    <property type="match status" value="1"/>
</dbReference>
<gene>
    <name evidence="3" type="ORF">TRITD_6Av1G226070</name>
</gene>
<reference evidence="3 4" key="1">
    <citation type="submission" date="2017-09" db="EMBL/GenBank/DDBJ databases">
        <authorList>
            <consortium name="International Durum Wheat Genome Sequencing Consortium (IDWGSC)"/>
            <person name="Milanesi L."/>
        </authorList>
    </citation>
    <scope>NUCLEOTIDE SEQUENCE [LARGE SCALE GENOMIC DNA]</scope>
    <source>
        <strain evidence="4">cv. Svevo</strain>
    </source>
</reference>
<name>A0A9R0YC04_TRITD</name>
<accession>A0A9R0YC04</accession>
<dbReference type="InterPro" id="IPR011009">
    <property type="entry name" value="Kinase-like_dom_sf"/>
</dbReference>
<dbReference type="InterPro" id="IPR000719">
    <property type="entry name" value="Prot_kinase_dom"/>
</dbReference>
<dbReference type="PROSITE" id="PS50011">
    <property type="entry name" value="PROTEIN_KINASE_DOM"/>
    <property type="match status" value="1"/>
</dbReference>
<dbReference type="GO" id="GO:0005524">
    <property type="term" value="F:ATP binding"/>
    <property type="evidence" value="ECO:0007669"/>
    <property type="project" value="InterPro"/>
</dbReference>
<dbReference type="InterPro" id="IPR046959">
    <property type="entry name" value="PRK1-6/SRF4-like"/>
</dbReference>
<proteinExistence type="predicted"/>
<feature type="domain" description="Protein kinase" evidence="2">
    <location>
        <begin position="1"/>
        <end position="205"/>
    </location>
</feature>
<organism evidence="3 4">
    <name type="scientific">Triticum turgidum subsp. durum</name>
    <name type="common">Durum wheat</name>
    <name type="synonym">Triticum durum</name>
    <dbReference type="NCBI Taxonomy" id="4567"/>
    <lineage>
        <taxon>Eukaryota</taxon>
        <taxon>Viridiplantae</taxon>
        <taxon>Streptophyta</taxon>
        <taxon>Embryophyta</taxon>
        <taxon>Tracheophyta</taxon>
        <taxon>Spermatophyta</taxon>
        <taxon>Magnoliopsida</taxon>
        <taxon>Liliopsida</taxon>
        <taxon>Poales</taxon>
        <taxon>Poaceae</taxon>
        <taxon>BOP clade</taxon>
        <taxon>Pooideae</taxon>
        <taxon>Triticodae</taxon>
        <taxon>Triticeae</taxon>
        <taxon>Triticinae</taxon>
        <taxon>Triticum</taxon>
    </lineage>
</organism>
<feature type="compositionally biased region" description="Low complexity" evidence="1">
    <location>
        <begin position="203"/>
        <end position="219"/>
    </location>
</feature>
<sequence length="232" mass="23719">MVGNACMACNAGSRPSSKGKPLHWTSCMKIAEDIAAGLLHLHSSAIVHGNLKPSNVLLGPDFESCLTDYGLVPALHAAGADASSASLLYRAPETRSFSSFTAPSDVYSFGVLLLELLTGRAPFPDLLDQHGGADEVAAWVRAAREEEMSTESGGESAASGAAGPAEEKLGALVGVAAACVAADPGARPATAEALRMVREARAEAMSSSNSSDRSPARWSDAVIMGAPGPPTD</sequence>
<evidence type="ECO:0000259" key="2">
    <source>
        <dbReference type="PROSITE" id="PS50011"/>
    </source>
</evidence>
<dbReference type="AlphaFoldDB" id="A0A9R0YC04"/>
<dbReference type="Gramene" id="TRITD6Av1G226070.4">
    <property type="protein sequence ID" value="TRITD6Av1G226070.4"/>
    <property type="gene ID" value="TRITD6Av1G226070"/>
</dbReference>
<evidence type="ECO:0000313" key="3">
    <source>
        <dbReference type="EMBL" id="VAI52161.1"/>
    </source>
</evidence>
<keyword evidence="4" id="KW-1185">Reference proteome</keyword>
<evidence type="ECO:0000256" key="1">
    <source>
        <dbReference type="SAM" id="MobiDB-lite"/>
    </source>
</evidence>
<feature type="region of interest" description="Disordered" evidence="1">
    <location>
        <begin position="200"/>
        <end position="232"/>
    </location>
</feature>
<dbReference type="GO" id="GO:0004672">
    <property type="term" value="F:protein kinase activity"/>
    <property type="evidence" value="ECO:0007669"/>
    <property type="project" value="InterPro"/>
</dbReference>
<protein>
    <recommendedName>
        <fullName evidence="2">Protein kinase domain-containing protein</fullName>
    </recommendedName>
</protein>
<dbReference type="SUPFAM" id="SSF56112">
    <property type="entry name" value="Protein kinase-like (PK-like)"/>
    <property type="match status" value="1"/>
</dbReference>
<dbReference type="Pfam" id="PF00069">
    <property type="entry name" value="Pkinase"/>
    <property type="match status" value="1"/>
</dbReference>
<dbReference type="Proteomes" id="UP000324705">
    <property type="component" value="Chromosome 6A"/>
</dbReference>